<evidence type="ECO:0000313" key="1">
    <source>
        <dbReference type="EMBL" id="MDT0572298.1"/>
    </source>
</evidence>
<sequence>MSLLYPRITPAEAKTLLAHYTTLNPQEIKNHAGHSPTAFYGTTGGTPVTPAHLDRLADTLRDCARRAGQPTPPGDHNKILFDRAAAKALHTTMDITLAEAGQGDMWTYLATCLVPDVTAWRFGTRTPERWIGTGLVRHTLARLWWQAHALAETRDGATHYGLLDRLTESDLNQIFERRTIGGTPPLARALARELTASYLTTLPVPRRAIVRDTTKRLRRLLPYTSFTSVDETVIQNRIHTLITQSIQALQHDSTHP</sequence>
<organism evidence="1 2">
    <name type="scientific">Streptomyces gottesmaniae</name>
    <dbReference type="NCBI Taxonomy" id="3075518"/>
    <lineage>
        <taxon>Bacteria</taxon>
        <taxon>Bacillati</taxon>
        <taxon>Actinomycetota</taxon>
        <taxon>Actinomycetes</taxon>
        <taxon>Kitasatosporales</taxon>
        <taxon>Streptomycetaceae</taxon>
        <taxon>Streptomyces</taxon>
    </lineage>
</organism>
<accession>A0ABU2Z821</accession>
<dbReference type="RefSeq" id="WP_052145951.1">
    <property type="nucleotide sequence ID" value="NZ_JAVRFJ010000037.1"/>
</dbReference>
<name>A0ABU2Z821_9ACTN</name>
<proteinExistence type="predicted"/>
<reference evidence="1" key="1">
    <citation type="submission" date="2024-05" db="EMBL/GenBank/DDBJ databases">
        <title>30 novel species of actinomycetes from the DSMZ collection.</title>
        <authorList>
            <person name="Nouioui I."/>
        </authorList>
    </citation>
    <scope>NUCLEOTIDE SEQUENCE</scope>
    <source>
        <strain evidence="1">DSM 3412</strain>
    </source>
</reference>
<keyword evidence="2" id="KW-1185">Reference proteome</keyword>
<evidence type="ECO:0000313" key="2">
    <source>
        <dbReference type="Proteomes" id="UP001180737"/>
    </source>
</evidence>
<dbReference type="InterPro" id="IPR045920">
    <property type="entry name" value="DUF6339"/>
</dbReference>
<dbReference type="Pfam" id="PF19866">
    <property type="entry name" value="DUF6339"/>
    <property type="match status" value="1"/>
</dbReference>
<protein>
    <submittedName>
        <fullName evidence="1">DUF6339 family protein</fullName>
    </submittedName>
</protein>
<gene>
    <name evidence="1" type="ORF">RM704_33400</name>
</gene>
<dbReference type="EMBL" id="JAVRFJ010000037">
    <property type="protein sequence ID" value="MDT0572298.1"/>
    <property type="molecule type" value="Genomic_DNA"/>
</dbReference>
<dbReference type="Proteomes" id="UP001180737">
    <property type="component" value="Unassembled WGS sequence"/>
</dbReference>
<comment type="caution">
    <text evidence="1">The sequence shown here is derived from an EMBL/GenBank/DDBJ whole genome shotgun (WGS) entry which is preliminary data.</text>
</comment>